<proteinExistence type="predicted"/>
<evidence type="ECO:0000256" key="5">
    <source>
        <dbReference type="ARBA" id="ARBA00023145"/>
    </source>
</evidence>
<dbReference type="GO" id="GO:0005615">
    <property type="term" value="C:extracellular space"/>
    <property type="evidence" value="ECO:0007669"/>
    <property type="project" value="TreeGrafter"/>
</dbReference>
<dbReference type="SUPFAM" id="SSF50494">
    <property type="entry name" value="Trypsin-like serine proteases"/>
    <property type="match status" value="1"/>
</dbReference>
<dbReference type="GO" id="GO:0006508">
    <property type="term" value="P:proteolysis"/>
    <property type="evidence" value="ECO:0007669"/>
    <property type="project" value="UniProtKB-KW"/>
</dbReference>
<dbReference type="CDD" id="cd00190">
    <property type="entry name" value="Tryp_SPc"/>
    <property type="match status" value="1"/>
</dbReference>
<keyword evidence="5" id="KW-0865">Zymogen</keyword>
<keyword evidence="1 7" id="KW-0645">Protease</keyword>
<dbReference type="FunFam" id="2.40.10.10:FF:000068">
    <property type="entry name" value="transmembrane protease serine 2"/>
    <property type="match status" value="1"/>
</dbReference>
<dbReference type="InterPro" id="IPR043504">
    <property type="entry name" value="Peptidase_S1_PA_chymotrypsin"/>
</dbReference>
<dbReference type="OrthoDB" id="10061449at2759"/>
<evidence type="ECO:0000313" key="10">
    <source>
        <dbReference type="Proteomes" id="UP000515156"/>
    </source>
</evidence>
<evidence type="ECO:0000256" key="6">
    <source>
        <dbReference type="ARBA" id="ARBA00023157"/>
    </source>
</evidence>
<dbReference type="InterPro" id="IPR050850">
    <property type="entry name" value="Peptidase_S1_Elastase_sf"/>
</dbReference>
<gene>
    <name evidence="11" type="primary">LOC115456486</name>
</gene>
<accession>A0A6P7WKE6</accession>
<evidence type="ECO:0000313" key="11">
    <source>
        <dbReference type="RefSeq" id="XP_030041456.1"/>
    </source>
</evidence>
<dbReference type="GeneID" id="115456486"/>
<evidence type="ECO:0000256" key="4">
    <source>
        <dbReference type="ARBA" id="ARBA00022825"/>
    </source>
</evidence>
<dbReference type="Proteomes" id="UP000515156">
    <property type="component" value="Chromosome 13"/>
</dbReference>
<dbReference type="AlphaFoldDB" id="A0A6P7WKE6"/>
<evidence type="ECO:0000256" key="2">
    <source>
        <dbReference type="ARBA" id="ARBA00022729"/>
    </source>
</evidence>
<dbReference type="GO" id="GO:0004252">
    <property type="term" value="F:serine-type endopeptidase activity"/>
    <property type="evidence" value="ECO:0007669"/>
    <property type="project" value="InterPro"/>
</dbReference>
<dbReference type="KEGG" id="muo:115456486"/>
<dbReference type="InterPro" id="IPR001254">
    <property type="entry name" value="Trypsin_dom"/>
</dbReference>
<keyword evidence="4 7" id="KW-0720">Serine protease</keyword>
<dbReference type="SMART" id="SM00020">
    <property type="entry name" value="Tryp_SPc"/>
    <property type="match status" value="1"/>
</dbReference>
<dbReference type="PROSITE" id="PS51257">
    <property type="entry name" value="PROKAR_LIPOPROTEIN"/>
    <property type="match status" value="1"/>
</dbReference>
<dbReference type="FunFam" id="2.40.10.10:FF:000017">
    <property type="entry name" value="Chymotrypsin-like elastase family member 1"/>
    <property type="match status" value="1"/>
</dbReference>
<organism evidence="10 11">
    <name type="scientific">Microcaecilia unicolor</name>
    <dbReference type="NCBI Taxonomy" id="1415580"/>
    <lineage>
        <taxon>Eukaryota</taxon>
        <taxon>Metazoa</taxon>
        <taxon>Chordata</taxon>
        <taxon>Craniata</taxon>
        <taxon>Vertebrata</taxon>
        <taxon>Euteleostomi</taxon>
        <taxon>Amphibia</taxon>
        <taxon>Gymnophiona</taxon>
        <taxon>Siphonopidae</taxon>
        <taxon>Microcaecilia</taxon>
    </lineage>
</organism>
<dbReference type="InParanoid" id="A0A6P7WKE6"/>
<dbReference type="InterPro" id="IPR033116">
    <property type="entry name" value="TRYPSIN_SER"/>
</dbReference>
<reference evidence="11" key="1">
    <citation type="submission" date="2025-08" db="UniProtKB">
        <authorList>
            <consortium name="RefSeq"/>
        </authorList>
    </citation>
    <scope>IDENTIFICATION</scope>
</reference>
<evidence type="ECO:0000259" key="9">
    <source>
        <dbReference type="PROSITE" id="PS50240"/>
    </source>
</evidence>
<dbReference type="PROSITE" id="PS00134">
    <property type="entry name" value="TRYPSIN_HIS"/>
    <property type="match status" value="1"/>
</dbReference>
<dbReference type="Gene3D" id="2.40.10.10">
    <property type="entry name" value="Trypsin-like serine proteases"/>
    <property type="match status" value="2"/>
</dbReference>
<feature type="signal peptide" evidence="8">
    <location>
        <begin position="1"/>
        <end position="23"/>
    </location>
</feature>
<dbReference type="Pfam" id="PF00089">
    <property type="entry name" value="Trypsin"/>
    <property type="match status" value="1"/>
</dbReference>
<evidence type="ECO:0000256" key="1">
    <source>
        <dbReference type="ARBA" id="ARBA00022670"/>
    </source>
</evidence>
<keyword evidence="3 7" id="KW-0378">Hydrolase</keyword>
<dbReference type="PANTHER" id="PTHR24257:SF22">
    <property type="entry name" value="CHYMOTRYPSIN-LIKE ELASTASE FAMILY MEMBER 3B"/>
    <property type="match status" value="1"/>
</dbReference>
<dbReference type="PANTHER" id="PTHR24257">
    <property type="entry name" value="CHYMOTRYPSIN-LIKE ELASTASE FAMILY MEMBER"/>
    <property type="match status" value="1"/>
</dbReference>
<feature type="chain" id="PRO_5027703554" evidence="8">
    <location>
        <begin position="24"/>
        <end position="276"/>
    </location>
</feature>
<protein>
    <submittedName>
        <fullName evidence="11">Proproteinase E-like</fullName>
    </submittedName>
</protein>
<dbReference type="PROSITE" id="PS00135">
    <property type="entry name" value="TRYPSIN_SER"/>
    <property type="match status" value="1"/>
</dbReference>
<dbReference type="InterPro" id="IPR018114">
    <property type="entry name" value="TRYPSIN_HIS"/>
</dbReference>
<dbReference type="RefSeq" id="XP_030041456.1">
    <property type="nucleotide sequence ID" value="XM_030185596.1"/>
</dbReference>
<keyword evidence="10" id="KW-1185">Reference proteome</keyword>
<sequence length="276" mass="30059">MQTDFNKMLKLLIAVLLVTGALGCGQPTYAPSGRVVNGENAKPYSWPWQISLQYESGGAFYHTCGGSLIKPNWVMTAGHCISSSRKYQVVLGEYDRSADEGAEQHIPIKSGDIFVHPQWDPACLSCGNDIALIKLSRSAVLNDKVKVGCLAPPNEILANGYPCYISGWGRLYTGGPLPDILQQAVLSVVDYPHCTQEDWWGNYVKDTMVCAGGDIEAGCNGDSGGPLNCQAADKRWYVHGVTSFVSSRGCNTLLKPTVFTRVSAFNTWIEKTIEEN</sequence>
<feature type="domain" description="Peptidase S1" evidence="9">
    <location>
        <begin position="35"/>
        <end position="274"/>
    </location>
</feature>
<evidence type="ECO:0000256" key="3">
    <source>
        <dbReference type="ARBA" id="ARBA00022801"/>
    </source>
</evidence>
<evidence type="ECO:0000256" key="7">
    <source>
        <dbReference type="RuleBase" id="RU363034"/>
    </source>
</evidence>
<name>A0A6P7WKE6_9AMPH</name>
<dbReference type="PROSITE" id="PS50240">
    <property type="entry name" value="TRYPSIN_DOM"/>
    <property type="match status" value="1"/>
</dbReference>
<dbReference type="InterPro" id="IPR009003">
    <property type="entry name" value="Peptidase_S1_PA"/>
</dbReference>
<dbReference type="PRINTS" id="PR00722">
    <property type="entry name" value="CHYMOTRYPSIN"/>
</dbReference>
<dbReference type="InterPro" id="IPR001314">
    <property type="entry name" value="Peptidase_S1A"/>
</dbReference>
<keyword evidence="6" id="KW-1015">Disulfide bond</keyword>
<keyword evidence="2 8" id="KW-0732">Signal</keyword>
<dbReference type="FunCoup" id="A0A6P7WKE6">
    <property type="interactions" value="176"/>
</dbReference>
<evidence type="ECO:0000256" key="8">
    <source>
        <dbReference type="SAM" id="SignalP"/>
    </source>
</evidence>